<accession>A0A409YUT2</accession>
<dbReference type="Pfam" id="PF01185">
    <property type="entry name" value="Hydrophobin"/>
    <property type="match status" value="1"/>
</dbReference>
<dbReference type="AlphaFoldDB" id="A0A409YUT2"/>
<keyword evidence="6 7" id="KW-1015">Disulfide bond</keyword>
<gene>
    <name evidence="8" type="ORF">CVT24_011281</name>
</gene>
<dbReference type="SMART" id="SM00075">
    <property type="entry name" value="HYDRO"/>
    <property type="match status" value="1"/>
</dbReference>
<comment type="subcellular location">
    <subcellularLocation>
        <location evidence="1 7">Secreted</location>
        <location evidence="1 7">Cell wall</location>
    </subcellularLocation>
</comment>
<proteinExistence type="inferred from homology"/>
<name>A0A409YUT2_9AGAR</name>
<dbReference type="CDD" id="cd23507">
    <property type="entry name" value="hydrophobin_I"/>
    <property type="match status" value="1"/>
</dbReference>
<evidence type="ECO:0000256" key="1">
    <source>
        <dbReference type="ARBA" id="ARBA00004191"/>
    </source>
</evidence>
<evidence type="ECO:0000256" key="4">
    <source>
        <dbReference type="ARBA" id="ARBA00022525"/>
    </source>
</evidence>
<evidence type="ECO:0000313" key="8">
    <source>
        <dbReference type="EMBL" id="PPR06781.1"/>
    </source>
</evidence>
<sequence>MFARVYNLFFFLFVALPLLASATVLPRTDGPSNQCNTGPIQCCNNVGTVDALGLGTILGLLGIVLDPVTALLGINCSPLSVIGVGGNSCSATPVCCTGNVFNGLINLGCSPIVINL</sequence>
<dbReference type="PROSITE" id="PS00956">
    <property type="entry name" value="HYDROPHOBIN"/>
    <property type="match status" value="1"/>
</dbReference>
<evidence type="ECO:0000313" key="9">
    <source>
        <dbReference type="Proteomes" id="UP000284842"/>
    </source>
</evidence>
<dbReference type="EMBL" id="NHTK01000579">
    <property type="protein sequence ID" value="PPR06781.1"/>
    <property type="molecule type" value="Genomic_DNA"/>
</dbReference>
<evidence type="ECO:0000256" key="3">
    <source>
        <dbReference type="ARBA" id="ARBA00022512"/>
    </source>
</evidence>
<evidence type="ECO:0000256" key="6">
    <source>
        <dbReference type="ARBA" id="ARBA00023157"/>
    </source>
</evidence>
<reference evidence="8 9" key="1">
    <citation type="journal article" date="2018" name="Evol. Lett.">
        <title>Horizontal gene cluster transfer increased hallucinogenic mushroom diversity.</title>
        <authorList>
            <person name="Reynolds H.T."/>
            <person name="Vijayakumar V."/>
            <person name="Gluck-Thaler E."/>
            <person name="Korotkin H.B."/>
            <person name="Matheny P.B."/>
            <person name="Slot J.C."/>
        </authorList>
    </citation>
    <scope>NUCLEOTIDE SEQUENCE [LARGE SCALE GENOMIC DNA]</scope>
    <source>
        <strain evidence="8 9">2629</strain>
    </source>
</reference>
<comment type="caution">
    <text evidence="8">The sequence shown here is derived from an EMBL/GenBank/DDBJ whole genome shotgun (WGS) entry which is preliminary data.</text>
</comment>
<feature type="chain" id="PRO_5018815942" description="Hydrophobin" evidence="7">
    <location>
        <begin position="23"/>
        <end position="116"/>
    </location>
</feature>
<dbReference type="GO" id="GO:0009277">
    <property type="term" value="C:fungal-type cell wall"/>
    <property type="evidence" value="ECO:0007669"/>
    <property type="project" value="InterPro"/>
</dbReference>
<evidence type="ECO:0000256" key="2">
    <source>
        <dbReference type="ARBA" id="ARBA00010446"/>
    </source>
</evidence>
<comment type="similarity">
    <text evidence="2 7">Belongs to the fungal hydrophobin family.</text>
</comment>
<keyword evidence="3 7" id="KW-0134">Cell wall</keyword>
<dbReference type="Proteomes" id="UP000284842">
    <property type="component" value="Unassembled WGS sequence"/>
</dbReference>
<dbReference type="InParanoid" id="A0A409YUT2"/>
<evidence type="ECO:0000256" key="5">
    <source>
        <dbReference type="ARBA" id="ARBA00022729"/>
    </source>
</evidence>
<keyword evidence="4 7" id="KW-0964">Secreted</keyword>
<dbReference type="InterPro" id="IPR001338">
    <property type="entry name" value="Class_I_Hydrophobin"/>
</dbReference>
<dbReference type="OrthoDB" id="4225815at2759"/>
<dbReference type="GO" id="GO:0005199">
    <property type="term" value="F:structural constituent of cell wall"/>
    <property type="evidence" value="ECO:0007669"/>
    <property type="project" value="InterPro"/>
</dbReference>
<keyword evidence="5 7" id="KW-0732">Signal</keyword>
<organism evidence="8 9">
    <name type="scientific">Panaeolus cyanescens</name>
    <dbReference type="NCBI Taxonomy" id="181874"/>
    <lineage>
        <taxon>Eukaryota</taxon>
        <taxon>Fungi</taxon>
        <taxon>Dikarya</taxon>
        <taxon>Basidiomycota</taxon>
        <taxon>Agaricomycotina</taxon>
        <taxon>Agaricomycetes</taxon>
        <taxon>Agaricomycetidae</taxon>
        <taxon>Agaricales</taxon>
        <taxon>Agaricineae</taxon>
        <taxon>Galeropsidaceae</taxon>
        <taxon>Panaeolus</taxon>
    </lineage>
</organism>
<feature type="signal peptide" evidence="7">
    <location>
        <begin position="1"/>
        <end position="22"/>
    </location>
</feature>
<protein>
    <recommendedName>
        <fullName evidence="7">Hydrophobin</fullName>
    </recommendedName>
</protein>
<evidence type="ECO:0000256" key="7">
    <source>
        <dbReference type="RuleBase" id="RU365009"/>
    </source>
</evidence>
<dbReference type="InterPro" id="IPR019778">
    <property type="entry name" value="Class_I_Hydrophobin_CS"/>
</dbReference>
<dbReference type="STRING" id="181874.A0A409YUT2"/>
<keyword evidence="9" id="KW-1185">Reference proteome</keyword>